<dbReference type="OrthoDB" id="5870320at2759"/>
<dbReference type="InterPro" id="IPR036860">
    <property type="entry name" value="SH2_dom_sf"/>
</dbReference>
<sequence>MAGSSEKPTPNKSKSGSREGASTSDGPVTQNKIDPWIASQSYYHGYLPRQDIPSILSQHGDFLVRSTEVLHV</sequence>
<organism evidence="2 3">
    <name type="scientific">Strongylus vulgaris</name>
    <name type="common">Blood worm</name>
    <dbReference type="NCBI Taxonomy" id="40348"/>
    <lineage>
        <taxon>Eukaryota</taxon>
        <taxon>Metazoa</taxon>
        <taxon>Ecdysozoa</taxon>
        <taxon>Nematoda</taxon>
        <taxon>Chromadorea</taxon>
        <taxon>Rhabditida</taxon>
        <taxon>Rhabditina</taxon>
        <taxon>Rhabditomorpha</taxon>
        <taxon>Strongyloidea</taxon>
        <taxon>Strongylidae</taxon>
        <taxon>Strongylus</taxon>
    </lineage>
</organism>
<dbReference type="Proteomes" id="UP000270094">
    <property type="component" value="Unassembled WGS sequence"/>
</dbReference>
<gene>
    <name evidence="2" type="ORF">SVUK_LOCUS3730</name>
</gene>
<evidence type="ECO:0000256" key="1">
    <source>
        <dbReference type="SAM" id="MobiDB-lite"/>
    </source>
</evidence>
<evidence type="ECO:0000313" key="3">
    <source>
        <dbReference type="Proteomes" id="UP000270094"/>
    </source>
</evidence>
<dbReference type="EMBL" id="UYYB01009797">
    <property type="protein sequence ID" value="VDM68732.1"/>
    <property type="molecule type" value="Genomic_DNA"/>
</dbReference>
<accession>A0A3P7KMY0</accession>
<feature type="region of interest" description="Disordered" evidence="1">
    <location>
        <begin position="1"/>
        <end position="33"/>
    </location>
</feature>
<dbReference type="AlphaFoldDB" id="A0A3P7KMY0"/>
<protein>
    <recommendedName>
        <fullName evidence="4">SH2 domain-containing protein</fullName>
    </recommendedName>
</protein>
<keyword evidence="3" id="KW-1185">Reference proteome</keyword>
<name>A0A3P7KMY0_STRVU</name>
<evidence type="ECO:0000313" key="2">
    <source>
        <dbReference type="EMBL" id="VDM68732.1"/>
    </source>
</evidence>
<evidence type="ECO:0008006" key="4">
    <source>
        <dbReference type="Google" id="ProtNLM"/>
    </source>
</evidence>
<proteinExistence type="predicted"/>
<reference evidence="2 3" key="1">
    <citation type="submission" date="2018-11" db="EMBL/GenBank/DDBJ databases">
        <authorList>
            <consortium name="Pathogen Informatics"/>
        </authorList>
    </citation>
    <scope>NUCLEOTIDE SEQUENCE [LARGE SCALE GENOMIC DNA]</scope>
</reference>
<dbReference type="SUPFAM" id="SSF55550">
    <property type="entry name" value="SH2 domain"/>
    <property type="match status" value="1"/>
</dbReference>
<dbReference type="Gene3D" id="3.30.505.10">
    <property type="entry name" value="SH2 domain"/>
    <property type="match status" value="1"/>
</dbReference>